<keyword evidence="2" id="KW-1185">Reference proteome</keyword>
<dbReference type="RefSeq" id="XP_040741086.1">
    <property type="nucleotide sequence ID" value="XM_040891786.1"/>
</dbReference>
<dbReference type="Proteomes" id="UP000193922">
    <property type="component" value="Unassembled WGS sequence"/>
</dbReference>
<protein>
    <submittedName>
        <fullName evidence="1">Uncharacterized protein</fullName>
    </submittedName>
</protein>
<reference evidence="1 2" key="1">
    <citation type="submission" date="2016-07" db="EMBL/GenBank/DDBJ databases">
        <title>Pervasive Adenine N6-methylation of Active Genes in Fungi.</title>
        <authorList>
            <consortium name="DOE Joint Genome Institute"/>
            <person name="Mondo S.J."/>
            <person name="Dannebaum R.O."/>
            <person name="Kuo R.C."/>
            <person name="Labutti K."/>
            <person name="Haridas S."/>
            <person name="Kuo A."/>
            <person name="Salamov A."/>
            <person name="Ahrendt S.R."/>
            <person name="Lipzen A."/>
            <person name="Sullivan W."/>
            <person name="Andreopoulos W.B."/>
            <person name="Clum A."/>
            <person name="Lindquist E."/>
            <person name="Daum C."/>
            <person name="Ramamoorthy G.K."/>
            <person name="Gryganskyi A."/>
            <person name="Culley D."/>
            <person name="Magnuson J.K."/>
            <person name="James T.Y."/>
            <person name="O'Malley M.A."/>
            <person name="Stajich J.E."/>
            <person name="Spatafora J.W."/>
            <person name="Visel A."/>
            <person name="Grigoriev I.V."/>
        </authorList>
    </citation>
    <scope>NUCLEOTIDE SEQUENCE [LARGE SCALE GENOMIC DNA]</scope>
    <source>
        <strain evidence="1 2">ATCC 12442</strain>
    </source>
</reference>
<dbReference type="AlphaFoldDB" id="A0A1Y1W220"/>
<accession>A0A1Y1W220</accession>
<evidence type="ECO:0000313" key="1">
    <source>
        <dbReference type="EMBL" id="ORX67164.1"/>
    </source>
</evidence>
<comment type="caution">
    <text evidence="1">The sequence shown here is derived from an EMBL/GenBank/DDBJ whole genome shotgun (WGS) entry which is preliminary data.</text>
</comment>
<evidence type="ECO:0000313" key="2">
    <source>
        <dbReference type="Proteomes" id="UP000193922"/>
    </source>
</evidence>
<gene>
    <name evidence="1" type="ORF">DL89DRAFT_53444</name>
</gene>
<name>A0A1Y1W220_9FUNG</name>
<proteinExistence type="predicted"/>
<organism evidence="1 2">
    <name type="scientific">Linderina pennispora</name>
    <dbReference type="NCBI Taxonomy" id="61395"/>
    <lineage>
        <taxon>Eukaryota</taxon>
        <taxon>Fungi</taxon>
        <taxon>Fungi incertae sedis</taxon>
        <taxon>Zoopagomycota</taxon>
        <taxon>Kickxellomycotina</taxon>
        <taxon>Kickxellomycetes</taxon>
        <taxon>Kickxellales</taxon>
        <taxon>Kickxellaceae</taxon>
        <taxon>Linderina</taxon>
    </lineage>
</organism>
<sequence>MCLSAVARRRSAFLGTADPGCCCWVEPPSRPRSRGPRLRLVSASWLRHATDRLPRWLAGGSAAPQSAAADKGSSAGRFSARQAAGSLRGPVSGSANGVAASHRPESGCWLPFPTDANPPSSVSPAAIFALSAQFFYGQAGTVNPDFYINRGQSLATIFPSCRTSPLIHPFLPHPLPLCIFPNGAFHRHCSLGTAAAPPRQAAVVDTSIAGVLLDGQQLL</sequence>
<dbReference type="EMBL" id="MCFD01000013">
    <property type="protein sequence ID" value="ORX67164.1"/>
    <property type="molecule type" value="Genomic_DNA"/>
</dbReference>
<dbReference type="GeneID" id="63808434"/>